<dbReference type="Gene3D" id="2.60.40.1240">
    <property type="match status" value="1"/>
</dbReference>
<reference evidence="5" key="1">
    <citation type="submission" date="2021-03" db="EMBL/GenBank/DDBJ databases">
        <title>Actinotalea soli sp. nov., isolated from soil.</title>
        <authorList>
            <person name="Ping W."/>
            <person name="Zhang J."/>
        </authorList>
    </citation>
    <scope>NUCLEOTIDE SEQUENCE</scope>
    <source>
        <strain evidence="5">BY-33</strain>
    </source>
</reference>
<dbReference type="RefSeq" id="WP_208055047.1">
    <property type="nucleotide sequence ID" value="NZ_JAGEMK010000002.1"/>
</dbReference>
<dbReference type="InterPro" id="IPR025241">
    <property type="entry name" value="DUF4190"/>
</dbReference>
<keyword evidence="3" id="KW-0472">Membrane</keyword>
<evidence type="ECO:0000259" key="4">
    <source>
        <dbReference type="Pfam" id="PF13828"/>
    </source>
</evidence>
<evidence type="ECO:0000313" key="6">
    <source>
        <dbReference type="Proteomes" id="UP000664209"/>
    </source>
</evidence>
<feature type="domain" description="DUF4190" evidence="4">
    <location>
        <begin position="58"/>
        <end position="126"/>
    </location>
</feature>
<keyword evidence="3" id="KW-0812">Transmembrane</keyword>
<dbReference type="InterPro" id="IPR029050">
    <property type="entry name" value="Immunoprotect_excell_Ig-like"/>
</dbReference>
<dbReference type="Pfam" id="PF13828">
    <property type="entry name" value="DUF4190"/>
    <property type="match status" value="1"/>
</dbReference>
<dbReference type="AlphaFoldDB" id="A0A939RV95"/>
<proteinExistence type="predicted"/>
<evidence type="ECO:0000256" key="2">
    <source>
        <dbReference type="SAM" id="MobiDB-lite"/>
    </source>
</evidence>
<comment type="caution">
    <text evidence="5">The sequence shown here is derived from an EMBL/GenBank/DDBJ whole genome shotgun (WGS) entry which is preliminary data.</text>
</comment>
<protein>
    <submittedName>
        <fullName evidence="5">DUF4190 domain-containing protein</fullName>
    </submittedName>
</protein>
<keyword evidence="1" id="KW-0732">Signal</keyword>
<accession>A0A939RV95</accession>
<evidence type="ECO:0000313" key="5">
    <source>
        <dbReference type="EMBL" id="MBO1751388.1"/>
    </source>
</evidence>
<sequence>MSTTNHPPGKDHPAGPYAPPSSVQQPDVPRAYAGYGATAEAGGDRLGGAGAGSPSSTLAVVSLVVAVLSLLGAWVPFVGILGLVGGVVAVLVGVTARRRARRGEASGPGMALAGVVVGAVAVLLGVASTALGVWFVNQGSFSVDEEWSFEMGQGERSVPATDPVPPPTDDELGRQDTGVPLTPEERDALAAASPLSVWDHATVGTHEVTVTSANLDADAAIQDASEHNVGAAYGYVLVSLDVRNDSTEPVGLREGHEVHLVTNEQVRYERSSCHASLLPGDQPEITLDPTVETFYAVCFDVPEERLRQVQVVVTDTQDPDAAPAVWDVR</sequence>
<organism evidence="5 6">
    <name type="scientific">Actinotalea soli</name>
    <dbReference type="NCBI Taxonomy" id="2819234"/>
    <lineage>
        <taxon>Bacteria</taxon>
        <taxon>Bacillati</taxon>
        <taxon>Actinomycetota</taxon>
        <taxon>Actinomycetes</taxon>
        <taxon>Micrococcales</taxon>
        <taxon>Cellulomonadaceae</taxon>
        <taxon>Actinotalea</taxon>
    </lineage>
</organism>
<evidence type="ECO:0000256" key="3">
    <source>
        <dbReference type="SAM" id="Phobius"/>
    </source>
</evidence>
<feature type="transmembrane region" description="Helical" evidence="3">
    <location>
        <begin position="59"/>
        <end position="92"/>
    </location>
</feature>
<dbReference type="Proteomes" id="UP000664209">
    <property type="component" value="Unassembled WGS sequence"/>
</dbReference>
<dbReference type="EMBL" id="JAGEMK010000002">
    <property type="protein sequence ID" value="MBO1751388.1"/>
    <property type="molecule type" value="Genomic_DNA"/>
</dbReference>
<name>A0A939RV95_9CELL</name>
<feature type="region of interest" description="Disordered" evidence="2">
    <location>
        <begin position="1"/>
        <end position="23"/>
    </location>
</feature>
<feature type="region of interest" description="Disordered" evidence="2">
    <location>
        <begin position="152"/>
        <end position="181"/>
    </location>
</feature>
<gene>
    <name evidence="5" type="ORF">J4G33_06185</name>
</gene>
<evidence type="ECO:0000256" key="1">
    <source>
        <dbReference type="ARBA" id="ARBA00022729"/>
    </source>
</evidence>
<feature type="transmembrane region" description="Helical" evidence="3">
    <location>
        <begin position="112"/>
        <end position="136"/>
    </location>
</feature>
<keyword evidence="6" id="KW-1185">Reference proteome</keyword>
<keyword evidence="3" id="KW-1133">Transmembrane helix</keyword>